<name>A0A0G3EIW7_9BACT</name>
<dbReference type="GO" id="GO:0005886">
    <property type="term" value="C:plasma membrane"/>
    <property type="evidence" value="ECO:0007669"/>
    <property type="project" value="UniProtKB-SubCell"/>
</dbReference>
<evidence type="ECO:0000256" key="1">
    <source>
        <dbReference type="ARBA" id="ARBA00004651"/>
    </source>
</evidence>
<dbReference type="PANTHER" id="PTHR36838">
    <property type="entry name" value="AUXIN EFFLUX CARRIER FAMILY PROTEIN"/>
    <property type="match status" value="1"/>
</dbReference>
<dbReference type="InterPro" id="IPR004776">
    <property type="entry name" value="Mem_transp_PIN-like"/>
</dbReference>
<feature type="transmembrane region" description="Helical" evidence="8">
    <location>
        <begin position="104"/>
        <end position="125"/>
    </location>
</feature>
<reference evidence="9 10" key="2">
    <citation type="journal article" date="2016" name="ISME J.">
        <title>Characterization of the first cultured representative of Verrucomicrobia subdivision 5 indicates the proposal of a novel phylum.</title>
        <authorList>
            <person name="Spring S."/>
            <person name="Bunk B."/>
            <person name="Sproer C."/>
            <person name="Schumann P."/>
            <person name="Rohde M."/>
            <person name="Tindall B.J."/>
            <person name="Klenk H.P."/>
        </authorList>
    </citation>
    <scope>NUCLEOTIDE SEQUENCE [LARGE SCALE GENOMIC DNA]</scope>
    <source>
        <strain evidence="9 10">L21-Fru-AB</strain>
    </source>
</reference>
<sequence>MPDTFMLLVFNVLCILAMMLPGVIARRRGWLTAEGTRQLANLLINVVFPCLIFTSIYSKYTLRTLARDWEVPLLGAAIMLTGFAVGRAALTAFRNEESGRRRAFLFQCTVNNFVFLPLPIVLFLYGDRGVAVLVFSSLGAKLVLWTLGAGTLQGQTLRSADFRGLLNPALIAIPVAIAVRALTDAAGWSGALLDPEGRNLGAFLFRTTRTVGEATIPLAMIVAGSRVGSQRIRQFRDPMLWTMSAVRLVAVPALALGLLYALPLPPMVERVMSIVAVMPVAISGIALAEVYGGDRAFMSAGVLLTHALALVIVPLWLAAFL</sequence>
<dbReference type="KEGG" id="vbl:L21SP4_00851"/>
<evidence type="ECO:0000256" key="4">
    <source>
        <dbReference type="ARBA" id="ARBA00022475"/>
    </source>
</evidence>
<evidence type="ECO:0000256" key="5">
    <source>
        <dbReference type="ARBA" id="ARBA00022692"/>
    </source>
</evidence>
<keyword evidence="6 8" id="KW-1133">Transmembrane helix</keyword>
<feature type="transmembrane region" description="Helical" evidence="8">
    <location>
        <begin position="203"/>
        <end position="224"/>
    </location>
</feature>
<evidence type="ECO:0000313" key="9">
    <source>
        <dbReference type="EMBL" id="AKJ64114.1"/>
    </source>
</evidence>
<evidence type="ECO:0000256" key="6">
    <source>
        <dbReference type="ARBA" id="ARBA00022989"/>
    </source>
</evidence>
<dbReference type="PANTHER" id="PTHR36838:SF1">
    <property type="entry name" value="SLR1864 PROTEIN"/>
    <property type="match status" value="1"/>
</dbReference>
<dbReference type="EMBL" id="CP010904">
    <property type="protein sequence ID" value="AKJ64114.1"/>
    <property type="molecule type" value="Genomic_DNA"/>
</dbReference>
<keyword evidence="4" id="KW-1003">Cell membrane</keyword>
<keyword evidence="7 8" id="KW-0472">Membrane</keyword>
<comment type="similarity">
    <text evidence="2">Belongs to the auxin efflux carrier (TC 2.A.69) family.</text>
</comment>
<evidence type="ECO:0000256" key="3">
    <source>
        <dbReference type="ARBA" id="ARBA00022448"/>
    </source>
</evidence>
<dbReference type="InterPro" id="IPR038770">
    <property type="entry name" value="Na+/solute_symporter_sf"/>
</dbReference>
<feature type="transmembrane region" description="Helical" evidence="8">
    <location>
        <begin position="270"/>
        <end position="288"/>
    </location>
</feature>
<evidence type="ECO:0000313" key="10">
    <source>
        <dbReference type="Proteomes" id="UP000035268"/>
    </source>
</evidence>
<evidence type="ECO:0000256" key="8">
    <source>
        <dbReference type="SAM" id="Phobius"/>
    </source>
</evidence>
<feature type="transmembrane region" description="Helical" evidence="8">
    <location>
        <begin position="6"/>
        <end position="27"/>
    </location>
</feature>
<evidence type="ECO:0000256" key="7">
    <source>
        <dbReference type="ARBA" id="ARBA00023136"/>
    </source>
</evidence>
<dbReference type="AlphaFoldDB" id="A0A0G3EIW7"/>
<feature type="transmembrane region" description="Helical" evidence="8">
    <location>
        <begin position="131"/>
        <end position="152"/>
    </location>
</feature>
<dbReference type="OrthoDB" id="1116523at2"/>
<gene>
    <name evidence="9" type="ORF">L21SP4_00851</name>
</gene>
<keyword evidence="3" id="KW-0813">Transport</keyword>
<dbReference type="Pfam" id="PF03547">
    <property type="entry name" value="Mem_trans"/>
    <property type="match status" value="2"/>
</dbReference>
<accession>A0A0G3EIW7</accession>
<feature type="transmembrane region" description="Helical" evidence="8">
    <location>
        <begin position="72"/>
        <end position="92"/>
    </location>
</feature>
<proteinExistence type="inferred from homology"/>
<organism evidence="9 10">
    <name type="scientific">Kiritimatiella glycovorans</name>
    <dbReference type="NCBI Taxonomy" id="1307763"/>
    <lineage>
        <taxon>Bacteria</taxon>
        <taxon>Pseudomonadati</taxon>
        <taxon>Kiritimatiellota</taxon>
        <taxon>Kiritimatiellia</taxon>
        <taxon>Kiritimatiellales</taxon>
        <taxon>Kiritimatiellaceae</taxon>
        <taxon>Kiritimatiella</taxon>
    </lineage>
</organism>
<keyword evidence="10" id="KW-1185">Reference proteome</keyword>
<feature type="transmembrane region" description="Helical" evidence="8">
    <location>
        <begin position="164"/>
        <end position="183"/>
    </location>
</feature>
<feature type="transmembrane region" description="Helical" evidence="8">
    <location>
        <begin position="39"/>
        <end position="60"/>
    </location>
</feature>
<evidence type="ECO:0000256" key="2">
    <source>
        <dbReference type="ARBA" id="ARBA00010145"/>
    </source>
</evidence>
<dbReference type="STRING" id="1307763.L21SP4_00851"/>
<reference evidence="10" key="1">
    <citation type="submission" date="2015-02" db="EMBL/GenBank/DDBJ databases">
        <title>Description and complete genome sequence of the first cultured representative of the subdivision 5 of the Verrucomicrobia phylum.</title>
        <authorList>
            <person name="Spring S."/>
            <person name="Bunk B."/>
            <person name="Sproer C."/>
            <person name="Klenk H.-P."/>
        </authorList>
    </citation>
    <scope>NUCLEOTIDE SEQUENCE [LARGE SCALE GENOMIC DNA]</scope>
    <source>
        <strain evidence="10">L21-Fru-AB</strain>
    </source>
</reference>
<comment type="subcellular location">
    <subcellularLocation>
        <location evidence="1">Cell membrane</location>
        <topology evidence="1">Multi-pass membrane protein</topology>
    </subcellularLocation>
</comment>
<dbReference type="Proteomes" id="UP000035268">
    <property type="component" value="Chromosome"/>
</dbReference>
<keyword evidence="5 8" id="KW-0812">Transmembrane</keyword>
<protein>
    <submittedName>
        <fullName evidence="9">Putative permease</fullName>
    </submittedName>
</protein>
<dbReference type="Gene3D" id="1.20.1530.20">
    <property type="match status" value="1"/>
</dbReference>
<dbReference type="GO" id="GO:0055085">
    <property type="term" value="P:transmembrane transport"/>
    <property type="evidence" value="ECO:0007669"/>
    <property type="project" value="InterPro"/>
</dbReference>
<feature type="transmembrane region" description="Helical" evidence="8">
    <location>
        <begin position="300"/>
        <end position="319"/>
    </location>
</feature>
<feature type="transmembrane region" description="Helical" evidence="8">
    <location>
        <begin position="245"/>
        <end position="264"/>
    </location>
</feature>
<dbReference type="RefSeq" id="WP_052881480.1">
    <property type="nucleotide sequence ID" value="NZ_CP010904.1"/>
</dbReference>